<evidence type="ECO:0000313" key="3">
    <source>
        <dbReference type="Proteomes" id="UP000030428"/>
    </source>
</evidence>
<dbReference type="GO" id="GO:0006302">
    <property type="term" value="P:double-strand break repair"/>
    <property type="evidence" value="ECO:0007669"/>
    <property type="project" value="TreeGrafter"/>
</dbReference>
<protein>
    <recommendedName>
        <fullName evidence="1">AAA+ ATPase domain-containing protein</fullName>
    </recommendedName>
</protein>
<dbReference type="Proteomes" id="UP000030428">
    <property type="component" value="Unassembled WGS sequence"/>
</dbReference>
<evidence type="ECO:0000313" key="2">
    <source>
        <dbReference type="EMBL" id="TGO02458.1"/>
    </source>
</evidence>
<proteinExistence type="predicted"/>
<dbReference type="Pfam" id="PF13175">
    <property type="entry name" value="AAA_15"/>
    <property type="match status" value="1"/>
</dbReference>
<dbReference type="GO" id="GO:0000731">
    <property type="term" value="P:DNA synthesis involved in DNA repair"/>
    <property type="evidence" value="ECO:0007669"/>
    <property type="project" value="TreeGrafter"/>
</dbReference>
<dbReference type="GO" id="GO:0005524">
    <property type="term" value="F:ATP binding"/>
    <property type="evidence" value="ECO:0007669"/>
    <property type="project" value="InterPro"/>
</dbReference>
<dbReference type="Pfam" id="PF13476">
    <property type="entry name" value="AAA_23"/>
    <property type="match status" value="1"/>
</dbReference>
<evidence type="ECO:0000259" key="1">
    <source>
        <dbReference type="SMART" id="SM00382"/>
    </source>
</evidence>
<feature type="domain" description="AAA+ ATPase" evidence="1">
    <location>
        <begin position="22"/>
        <end position="335"/>
    </location>
</feature>
<keyword evidence="3" id="KW-1185">Reference proteome</keyword>
<dbReference type="PANTHER" id="PTHR32182">
    <property type="entry name" value="DNA REPLICATION AND REPAIR PROTEIN RECF"/>
    <property type="match status" value="1"/>
</dbReference>
<dbReference type="SUPFAM" id="SSF52540">
    <property type="entry name" value="P-loop containing nucleoside triphosphate hydrolases"/>
    <property type="match status" value="1"/>
</dbReference>
<dbReference type="PANTHER" id="PTHR32182:SF23">
    <property type="entry name" value="ATP BINDING PROTEIN"/>
    <property type="match status" value="1"/>
</dbReference>
<organism evidence="2 3">
    <name type="scientific">Candidatus Thiomargarita nelsonii</name>
    <dbReference type="NCBI Taxonomy" id="1003181"/>
    <lineage>
        <taxon>Bacteria</taxon>
        <taxon>Pseudomonadati</taxon>
        <taxon>Pseudomonadota</taxon>
        <taxon>Gammaproteobacteria</taxon>
        <taxon>Thiotrichales</taxon>
        <taxon>Thiotrichaceae</taxon>
        <taxon>Thiomargarita</taxon>
    </lineage>
</organism>
<dbReference type="EMBL" id="JSZA02000131">
    <property type="protein sequence ID" value="TGO02458.1"/>
    <property type="molecule type" value="Genomic_DNA"/>
</dbReference>
<dbReference type="InterPro" id="IPR041685">
    <property type="entry name" value="AAA_GajA/Old/RecF-like"/>
</dbReference>
<dbReference type="InterPro" id="IPR038729">
    <property type="entry name" value="Rad50/SbcC_AAA"/>
</dbReference>
<dbReference type="AlphaFoldDB" id="A0A4E0QNK7"/>
<reference evidence="2 3" key="1">
    <citation type="journal article" date="2016" name="Front. Microbiol.">
        <title>Single-Cell (Meta-)Genomics of a Dimorphic Candidatus Thiomargarita nelsonii Reveals Genomic Plasticity.</title>
        <authorList>
            <person name="Flood B.E."/>
            <person name="Fliss P."/>
            <person name="Jones D.S."/>
            <person name="Dick G.J."/>
            <person name="Jain S."/>
            <person name="Kaster A.K."/>
            <person name="Winkel M."/>
            <person name="Mussmann M."/>
            <person name="Bailey J."/>
        </authorList>
    </citation>
    <scope>NUCLEOTIDE SEQUENCE [LARGE SCALE GENOMIC DNA]</scope>
    <source>
        <strain evidence="2">Hydrate Ridge</strain>
    </source>
</reference>
<dbReference type="SMART" id="SM00382">
    <property type="entry name" value="AAA"/>
    <property type="match status" value="1"/>
</dbReference>
<comment type="caution">
    <text evidence="2">The sequence shown here is derived from an EMBL/GenBank/DDBJ whole genome shotgun (WGS) entry which is preliminary data.</text>
</comment>
<dbReference type="InterPro" id="IPR027417">
    <property type="entry name" value="P-loop_NTPase"/>
</dbReference>
<accession>A0A4E0QNK7</accession>
<dbReference type="InterPro" id="IPR003593">
    <property type="entry name" value="AAA+_ATPase"/>
</dbReference>
<dbReference type="GO" id="GO:0016887">
    <property type="term" value="F:ATP hydrolysis activity"/>
    <property type="evidence" value="ECO:0007669"/>
    <property type="project" value="InterPro"/>
</dbReference>
<dbReference type="Gene3D" id="3.40.50.300">
    <property type="entry name" value="P-loop containing nucleotide triphosphate hydrolases"/>
    <property type="match status" value="1"/>
</dbReference>
<gene>
    <name evidence="2" type="ORF">PN36_24725</name>
</gene>
<sequence>MKLQQLELTDFRPFKSLNIPFGEQLTVLVGINGAGKTSILEALAIMLSRLFSRIRSTKGTGQFFTDSDIRKGASETANSIEIEFYQKSLSWKVVKTKRGRKKQAITNMTAIKYIVEQIHESFEQNDKNSVPLAVFYGVNRAVLAVPLRTKHHFEQFSAFEQALTGGRNDFRRFFEWYRGREDFENEQKLYPFDPSVGDNLQYQEPQLQAVRKAILALTGFSNIRVRRSPLRMEVKKAKQHFDVNQLSDGEKCLLALAGDLAHRLAIANPDLSDPLEGQAIVLIDEIELHLHPEWQHRVIPKLLETFPNCQFILTTHSPLVLSHVRCQNIWCLVQNDQGLEAVQPDGTYGQDSNFLLKTLMGSSYRPKDIDKKIHKLFQLIRQDTTEARELLIQLQSEIQGESPELVRAEVLLHRRELMNQ</sequence>
<name>A0A4E0QNK7_9GAMM</name>